<gene>
    <name evidence="2" type="ORF">GpartN1_g7205.t1</name>
</gene>
<feature type="compositionally biased region" description="Basic and acidic residues" evidence="1">
    <location>
        <begin position="431"/>
        <end position="441"/>
    </location>
</feature>
<accession>A0A9C7UTL8</accession>
<dbReference type="GO" id="GO:0006900">
    <property type="term" value="P:vesicle budding from membrane"/>
    <property type="evidence" value="ECO:0007669"/>
    <property type="project" value="TreeGrafter"/>
</dbReference>
<dbReference type="GO" id="GO:0032511">
    <property type="term" value="P:late endosome to vacuole transport via multivesicular body sorting pathway"/>
    <property type="evidence" value="ECO:0007669"/>
    <property type="project" value="TreeGrafter"/>
</dbReference>
<keyword evidence="3" id="KW-1185">Reference proteome</keyword>
<protein>
    <recommendedName>
        <fullName evidence="4">Charged multivesicular body protein 7</fullName>
    </recommendedName>
</protein>
<dbReference type="Gene3D" id="6.10.140.1230">
    <property type="match status" value="1"/>
</dbReference>
<comment type="caution">
    <text evidence="2">The sequence shown here is derived from an EMBL/GenBank/DDBJ whole genome shotgun (WGS) entry which is preliminary data.</text>
</comment>
<dbReference type="GO" id="GO:0005771">
    <property type="term" value="C:multivesicular body"/>
    <property type="evidence" value="ECO:0007669"/>
    <property type="project" value="TreeGrafter"/>
</dbReference>
<evidence type="ECO:0000313" key="3">
    <source>
        <dbReference type="Proteomes" id="UP001061958"/>
    </source>
</evidence>
<sequence length="452" mass="51586">MSSHSSVHDMLRKEEVRRALWNTVLPTTRDVDPVLWDSVVEVVEEKILAYLKECPRQQAKIADLSANIGAQEGPPASLDQVVSYLMDTEVLIPVEVFNLKKVAVQDISSNFMKSVISNTVNYSFELLKQTCKPVLGWWTDWGENSVSVVLTHKWLLEELIKKLWCFVEEQQETHIGGRFLVQELCCVFSDDEVLCHRALYALVQQGKAVVYEIEKDIFGVKFGPDLSVKESDKNIFSIMHQVLRLERHIGSLNLKLSKVEESLKTCAKRMIILKQKSSESQQYLGERNRGVQLLRIRKYLESSIDRSYQQLSNLNEILYSSEAAELSEQATQVLKNGRDAMNSLKEDQRLDMKEIDDVMLDLQEHMETQQEIDDILANPIMSNSDELTRELEDDMNRLTASIQESGTLEQKEVSDPGNSSVVKGKQLVSSQKEDTKVEMKNRLSSYVVPSHS</sequence>
<dbReference type="Proteomes" id="UP001061958">
    <property type="component" value="Unassembled WGS sequence"/>
</dbReference>
<organism evidence="2 3">
    <name type="scientific">Galdieria partita</name>
    <dbReference type="NCBI Taxonomy" id="83374"/>
    <lineage>
        <taxon>Eukaryota</taxon>
        <taxon>Rhodophyta</taxon>
        <taxon>Bangiophyceae</taxon>
        <taxon>Galdieriales</taxon>
        <taxon>Galdieriaceae</taxon>
        <taxon>Galdieria</taxon>
    </lineage>
</organism>
<dbReference type="Pfam" id="PF03357">
    <property type="entry name" value="Snf7"/>
    <property type="match status" value="1"/>
</dbReference>
<name>A0A9C7UTL8_9RHOD</name>
<dbReference type="PANTHER" id="PTHR22761">
    <property type="entry name" value="CHARGED MULTIVESICULAR BODY PROTEIN"/>
    <property type="match status" value="1"/>
</dbReference>
<dbReference type="InterPro" id="IPR005024">
    <property type="entry name" value="Snf7_fam"/>
</dbReference>
<dbReference type="AlphaFoldDB" id="A0A9C7UTL8"/>
<evidence type="ECO:0008006" key="4">
    <source>
        <dbReference type="Google" id="ProtNLM"/>
    </source>
</evidence>
<feature type="region of interest" description="Disordered" evidence="1">
    <location>
        <begin position="403"/>
        <end position="452"/>
    </location>
</feature>
<reference evidence="2" key="1">
    <citation type="journal article" date="2022" name="Proc. Natl. Acad. Sci. U.S.A.">
        <title>Life cycle and functional genomics of the unicellular red alga Galdieria for elucidating algal and plant evolution and industrial use.</title>
        <authorList>
            <person name="Hirooka S."/>
            <person name="Itabashi T."/>
            <person name="Ichinose T.M."/>
            <person name="Onuma R."/>
            <person name="Fujiwara T."/>
            <person name="Yamashita S."/>
            <person name="Jong L.W."/>
            <person name="Tomita R."/>
            <person name="Iwane A.H."/>
            <person name="Miyagishima S.Y."/>
        </authorList>
    </citation>
    <scope>NUCLEOTIDE SEQUENCE</scope>
    <source>
        <strain evidence="2">NBRC 102759</strain>
    </source>
</reference>
<evidence type="ECO:0000313" key="2">
    <source>
        <dbReference type="EMBL" id="GJQ15414.1"/>
    </source>
</evidence>
<proteinExistence type="predicted"/>
<dbReference type="EMBL" id="BQMJ01000069">
    <property type="protein sequence ID" value="GJQ15414.1"/>
    <property type="molecule type" value="Genomic_DNA"/>
</dbReference>
<evidence type="ECO:0000256" key="1">
    <source>
        <dbReference type="SAM" id="MobiDB-lite"/>
    </source>
</evidence>
<reference evidence="2" key="2">
    <citation type="submission" date="2022-01" db="EMBL/GenBank/DDBJ databases">
        <authorList>
            <person name="Hirooka S."/>
            <person name="Miyagishima S.Y."/>
        </authorList>
    </citation>
    <scope>NUCLEOTIDE SEQUENCE</scope>
    <source>
        <strain evidence="2">NBRC 102759</strain>
    </source>
</reference>
<dbReference type="OrthoDB" id="441172at2759"/>